<protein>
    <submittedName>
        <fullName evidence="2">G415 protein</fullName>
    </submittedName>
</protein>
<gene>
    <name evidence="2" type="primary">g415</name>
    <name evidence="2" type="ORF">VP750_LOCUS363</name>
</gene>
<reference evidence="2 3" key="1">
    <citation type="submission" date="2024-06" db="EMBL/GenBank/DDBJ databases">
        <authorList>
            <person name="Kraege A."/>
            <person name="Thomma B."/>
        </authorList>
    </citation>
    <scope>NUCLEOTIDE SEQUENCE [LARGE SCALE GENOMIC DNA]</scope>
</reference>
<sequence>MQATAGAAGSKFTLPVASKGLQNWAAVIGRMCTAANQDSTACLNEYFNRTNGMLDGLAGKYDGLKGNETLAAVRHDFPKLDVKKPTFFSGSNDVVSSNVAAVQLGLTGMSFSACAVPISPVGVNVGPTGISIGPTVISISATGANVQPQGLNISPNLIVVGPYDTSVSGQGLNIAPALIAVSPTKTVINPVGPLKISDAKVSKTVPALPGPDNDSGPDNNTKV</sequence>
<accession>A0ABP1FJP7</accession>
<name>A0ABP1FJP7_9CHLO</name>
<evidence type="ECO:0000313" key="2">
    <source>
        <dbReference type="EMBL" id="CAL5218704.1"/>
    </source>
</evidence>
<evidence type="ECO:0000313" key="3">
    <source>
        <dbReference type="Proteomes" id="UP001497392"/>
    </source>
</evidence>
<organism evidence="2 3">
    <name type="scientific">Coccomyxa viridis</name>
    <dbReference type="NCBI Taxonomy" id="1274662"/>
    <lineage>
        <taxon>Eukaryota</taxon>
        <taxon>Viridiplantae</taxon>
        <taxon>Chlorophyta</taxon>
        <taxon>core chlorophytes</taxon>
        <taxon>Trebouxiophyceae</taxon>
        <taxon>Trebouxiophyceae incertae sedis</taxon>
        <taxon>Coccomyxaceae</taxon>
        <taxon>Coccomyxa</taxon>
    </lineage>
</organism>
<dbReference type="Proteomes" id="UP001497392">
    <property type="component" value="Unassembled WGS sequence"/>
</dbReference>
<evidence type="ECO:0000256" key="1">
    <source>
        <dbReference type="SAM" id="MobiDB-lite"/>
    </source>
</evidence>
<comment type="caution">
    <text evidence="2">The sequence shown here is derived from an EMBL/GenBank/DDBJ whole genome shotgun (WGS) entry which is preliminary data.</text>
</comment>
<feature type="region of interest" description="Disordered" evidence="1">
    <location>
        <begin position="203"/>
        <end position="223"/>
    </location>
</feature>
<keyword evidence="3" id="KW-1185">Reference proteome</keyword>
<dbReference type="EMBL" id="CAXHTA020000001">
    <property type="protein sequence ID" value="CAL5218704.1"/>
    <property type="molecule type" value="Genomic_DNA"/>
</dbReference>
<proteinExistence type="predicted"/>